<dbReference type="Proteomes" id="UP001295684">
    <property type="component" value="Unassembled WGS sequence"/>
</dbReference>
<keyword evidence="3" id="KW-1185">Reference proteome</keyword>
<evidence type="ECO:0000313" key="3">
    <source>
        <dbReference type="Proteomes" id="UP001295684"/>
    </source>
</evidence>
<evidence type="ECO:0000256" key="1">
    <source>
        <dbReference type="SAM" id="MobiDB-lite"/>
    </source>
</evidence>
<dbReference type="AlphaFoldDB" id="A0AAD1U856"/>
<organism evidence="2 3">
    <name type="scientific">Euplotes crassus</name>
    <dbReference type="NCBI Taxonomy" id="5936"/>
    <lineage>
        <taxon>Eukaryota</taxon>
        <taxon>Sar</taxon>
        <taxon>Alveolata</taxon>
        <taxon>Ciliophora</taxon>
        <taxon>Intramacronucleata</taxon>
        <taxon>Spirotrichea</taxon>
        <taxon>Hypotrichia</taxon>
        <taxon>Euplotida</taxon>
        <taxon>Euplotidae</taxon>
        <taxon>Moneuplotes</taxon>
    </lineage>
</organism>
<comment type="caution">
    <text evidence="2">The sequence shown here is derived from an EMBL/GenBank/DDBJ whole genome shotgun (WGS) entry which is preliminary data.</text>
</comment>
<gene>
    <name evidence="2" type="ORF">ECRASSUSDP1_LOCUS3730</name>
</gene>
<proteinExistence type="predicted"/>
<sequence length="148" mass="16489">MNIYDHLDENLSDDLVDENVVASPIKTSSKLIKNMSSTPFDKKPRAVLLMKAPSCPISNADVFSRSSKNISQLYKVDIHAKIPCKEEFRTERRLKGKIEELLQKSSQSPHFSDHSPDKQISAKGLNVEPNSFSSSLNKLITMGDVCAP</sequence>
<protein>
    <submittedName>
        <fullName evidence="2">Uncharacterized protein</fullName>
    </submittedName>
</protein>
<dbReference type="EMBL" id="CAMPGE010003570">
    <property type="protein sequence ID" value="CAI2362407.1"/>
    <property type="molecule type" value="Genomic_DNA"/>
</dbReference>
<accession>A0AAD1U856</accession>
<name>A0AAD1U856_EUPCR</name>
<reference evidence="2" key="1">
    <citation type="submission" date="2023-07" db="EMBL/GenBank/DDBJ databases">
        <authorList>
            <consortium name="AG Swart"/>
            <person name="Singh M."/>
            <person name="Singh A."/>
            <person name="Seah K."/>
            <person name="Emmerich C."/>
        </authorList>
    </citation>
    <scope>NUCLEOTIDE SEQUENCE</scope>
    <source>
        <strain evidence="2">DP1</strain>
    </source>
</reference>
<feature type="region of interest" description="Disordered" evidence="1">
    <location>
        <begin position="103"/>
        <end position="126"/>
    </location>
</feature>
<evidence type="ECO:0000313" key="2">
    <source>
        <dbReference type="EMBL" id="CAI2362407.1"/>
    </source>
</evidence>